<name>A0A511JBK9_9CELL</name>
<accession>A0A511JBK9</accession>
<dbReference type="AlphaFoldDB" id="A0A511JBK9"/>
<sequence length="100" mass="11050">MSDLTDDRLAAIRARVEAASEGPWTVIAHDHARSRHETTERMWVWGPRHSVAQVGLADVDDEADPIRADAEFVAHARDDVPDLLDEIDRLRAVVSEAGNG</sequence>
<reference evidence="1 2" key="1">
    <citation type="submission" date="2019-07" db="EMBL/GenBank/DDBJ databases">
        <title>Whole genome shotgun sequence of Cellulomonas composti NBRC 100758.</title>
        <authorList>
            <person name="Hosoyama A."/>
            <person name="Uohara A."/>
            <person name="Ohji S."/>
            <person name="Ichikawa N."/>
        </authorList>
    </citation>
    <scope>NUCLEOTIDE SEQUENCE [LARGE SCALE GENOMIC DNA]</scope>
    <source>
        <strain evidence="1 2">NBRC 100758</strain>
    </source>
</reference>
<dbReference type="OrthoDB" id="4955428at2"/>
<dbReference type="Proteomes" id="UP000321720">
    <property type="component" value="Unassembled WGS sequence"/>
</dbReference>
<dbReference type="RefSeq" id="WP_146843016.1">
    <property type="nucleotide sequence ID" value="NZ_BJWG01000008.1"/>
</dbReference>
<comment type="caution">
    <text evidence="1">The sequence shown here is derived from an EMBL/GenBank/DDBJ whole genome shotgun (WGS) entry which is preliminary data.</text>
</comment>
<gene>
    <name evidence="1" type="ORF">CCO02nite_20330</name>
</gene>
<organism evidence="1 2">
    <name type="scientific">Cellulomonas composti</name>
    <dbReference type="NCBI Taxonomy" id="266130"/>
    <lineage>
        <taxon>Bacteria</taxon>
        <taxon>Bacillati</taxon>
        <taxon>Actinomycetota</taxon>
        <taxon>Actinomycetes</taxon>
        <taxon>Micrococcales</taxon>
        <taxon>Cellulomonadaceae</taxon>
        <taxon>Cellulomonas</taxon>
    </lineage>
</organism>
<evidence type="ECO:0000313" key="1">
    <source>
        <dbReference type="EMBL" id="GEL95375.1"/>
    </source>
</evidence>
<proteinExistence type="predicted"/>
<evidence type="ECO:0000313" key="2">
    <source>
        <dbReference type="Proteomes" id="UP000321720"/>
    </source>
</evidence>
<protein>
    <submittedName>
        <fullName evidence="1">Uncharacterized protein</fullName>
    </submittedName>
</protein>
<keyword evidence="2" id="KW-1185">Reference proteome</keyword>
<dbReference type="EMBL" id="BJWG01000008">
    <property type="protein sequence ID" value="GEL95375.1"/>
    <property type="molecule type" value="Genomic_DNA"/>
</dbReference>